<reference evidence="6" key="1">
    <citation type="submission" date="2016-10" db="EMBL/GenBank/DDBJ databases">
        <authorList>
            <person name="Varghese N."/>
            <person name="Submissions S."/>
        </authorList>
    </citation>
    <scope>NUCLEOTIDE SEQUENCE [LARGE SCALE GENOMIC DNA]</scope>
    <source>
        <strain evidence="6">DSM 5918</strain>
    </source>
</reference>
<dbReference type="InterPro" id="IPR014031">
    <property type="entry name" value="Ketoacyl_synth_C"/>
</dbReference>
<dbReference type="STRING" id="52560.SAMN04488082_11479"/>
<gene>
    <name evidence="5" type="ORF">SAMN04488082_11479</name>
</gene>
<dbReference type="SMART" id="SM00825">
    <property type="entry name" value="PKS_KS"/>
    <property type="match status" value="1"/>
</dbReference>
<dbReference type="InterPro" id="IPR018201">
    <property type="entry name" value="Ketoacyl_synth_AS"/>
</dbReference>
<evidence type="ECO:0000256" key="2">
    <source>
        <dbReference type="ARBA" id="ARBA00022679"/>
    </source>
</evidence>
<dbReference type="Pfam" id="PF00109">
    <property type="entry name" value="ketoacyl-synt"/>
    <property type="match status" value="1"/>
</dbReference>
<dbReference type="Pfam" id="PF02801">
    <property type="entry name" value="Ketoacyl-synt_C"/>
    <property type="match status" value="1"/>
</dbReference>
<dbReference type="Gene3D" id="3.40.47.10">
    <property type="match status" value="1"/>
</dbReference>
<dbReference type="GO" id="GO:0004315">
    <property type="term" value="F:3-oxoacyl-[acyl-carrier-protein] synthase activity"/>
    <property type="evidence" value="ECO:0007669"/>
    <property type="project" value="InterPro"/>
</dbReference>
<dbReference type="PANTHER" id="PTHR11712">
    <property type="entry name" value="POLYKETIDE SYNTHASE-RELATED"/>
    <property type="match status" value="1"/>
</dbReference>
<evidence type="ECO:0000313" key="5">
    <source>
        <dbReference type="EMBL" id="SFK11365.1"/>
    </source>
</evidence>
<dbReference type="InterPro" id="IPR000794">
    <property type="entry name" value="Beta-ketoacyl_synthase"/>
</dbReference>
<evidence type="ECO:0000313" key="6">
    <source>
        <dbReference type="Proteomes" id="UP000198635"/>
    </source>
</evidence>
<accession>A0A1I3WV40</accession>
<evidence type="ECO:0000259" key="4">
    <source>
        <dbReference type="PROSITE" id="PS52004"/>
    </source>
</evidence>
<dbReference type="Proteomes" id="UP000198635">
    <property type="component" value="Unassembled WGS sequence"/>
</dbReference>
<evidence type="ECO:0000256" key="1">
    <source>
        <dbReference type="ARBA" id="ARBA00008467"/>
    </source>
</evidence>
<keyword evidence="2 3" id="KW-0808">Transferase</keyword>
<dbReference type="AlphaFoldDB" id="A0A1I3WV40"/>
<proteinExistence type="inferred from homology"/>
<protein>
    <submittedName>
        <fullName evidence="5">3-oxoacyl-[acyl-carrier-protein] synthase II</fullName>
    </submittedName>
</protein>
<dbReference type="GO" id="GO:0006633">
    <property type="term" value="P:fatty acid biosynthetic process"/>
    <property type="evidence" value="ECO:0007669"/>
    <property type="project" value="InterPro"/>
</dbReference>
<dbReference type="PANTHER" id="PTHR11712:SF336">
    <property type="entry name" value="3-OXOACYL-[ACYL-CARRIER-PROTEIN] SYNTHASE, MITOCHONDRIAL"/>
    <property type="match status" value="1"/>
</dbReference>
<comment type="similarity">
    <text evidence="1 3">Belongs to the thiolase-like superfamily. Beta-ketoacyl-ACP synthases family.</text>
</comment>
<dbReference type="PROSITE" id="PS00606">
    <property type="entry name" value="KS3_1"/>
    <property type="match status" value="1"/>
</dbReference>
<dbReference type="SUPFAM" id="SSF53901">
    <property type="entry name" value="Thiolase-like"/>
    <property type="match status" value="2"/>
</dbReference>
<dbReference type="InterPro" id="IPR014030">
    <property type="entry name" value="Ketoacyl_synth_N"/>
</dbReference>
<dbReference type="EMBL" id="FORX01000014">
    <property type="protein sequence ID" value="SFK11365.1"/>
    <property type="molecule type" value="Genomic_DNA"/>
</dbReference>
<evidence type="ECO:0000256" key="3">
    <source>
        <dbReference type="RuleBase" id="RU003694"/>
    </source>
</evidence>
<dbReference type="PROSITE" id="PS52004">
    <property type="entry name" value="KS3_2"/>
    <property type="match status" value="1"/>
</dbReference>
<sequence>MNGARRVVITGSGFVLPLGSAREDVFSALQRPHGPFLRSVADPEVAICPVPDFDLKAHVSRCKNGRYLTRGQQLCLAAAVRAVDDAGLGPDELGQAGLFLGLGPNLQARPRDDKALWLLDYLPNTVTSVMAGMLGIHGENLTILTACAASTQALGQAFRAVATGLADVALAGGGDSRLSPEAVRAYKQAGVLATGFDRPELACRPFDRDRCGFAIGEGGAVFALECLEHARARGARILAEIVSASSSLDGGSLTGPDPTGHAGGTAVLRCLEALGTEDLCVLAHGTGTVLNDSVEGEILARNTTQAMGIAAFKSRIGHLAAACGCAELALGLICAGKAHFPAIAGLETPCRDDLPLLREPLRRSPRALLLQSFGFGGQNACLGVRPWS</sequence>
<keyword evidence="6" id="KW-1185">Reference proteome</keyword>
<dbReference type="RefSeq" id="WP_177193172.1">
    <property type="nucleotide sequence ID" value="NZ_FORX01000014.1"/>
</dbReference>
<name>A0A1I3WV40_9BACT</name>
<dbReference type="InterPro" id="IPR020841">
    <property type="entry name" value="PKS_Beta-ketoAc_synthase_dom"/>
</dbReference>
<dbReference type="InterPro" id="IPR016039">
    <property type="entry name" value="Thiolase-like"/>
</dbReference>
<organism evidence="5 6">
    <name type="scientific">Desulfomicrobium apsheronum</name>
    <dbReference type="NCBI Taxonomy" id="52560"/>
    <lineage>
        <taxon>Bacteria</taxon>
        <taxon>Pseudomonadati</taxon>
        <taxon>Thermodesulfobacteriota</taxon>
        <taxon>Desulfovibrionia</taxon>
        <taxon>Desulfovibrionales</taxon>
        <taxon>Desulfomicrobiaceae</taxon>
        <taxon>Desulfomicrobium</taxon>
    </lineage>
</organism>
<feature type="domain" description="Ketosynthase family 3 (KS3)" evidence="4">
    <location>
        <begin position="1"/>
        <end position="386"/>
    </location>
</feature>